<gene>
    <name evidence="2" type="ORF">A6V36_37170</name>
    <name evidence="1" type="ORF">A6V37_36840</name>
</gene>
<dbReference type="AlphaFoldDB" id="A0A1A9MWR8"/>
<dbReference type="EMBL" id="LXJZ01000216">
    <property type="protein sequence ID" value="OAJ53326.1"/>
    <property type="molecule type" value="Genomic_DNA"/>
</dbReference>
<keyword evidence="3" id="KW-1185">Reference proteome</keyword>
<evidence type="ECO:0000313" key="3">
    <source>
        <dbReference type="Proteomes" id="UP000077961"/>
    </source>
</evidence>
<evidence type="ECO:0000313" key="1">
    <source>
        <dbReference type="EMBL" id="OAJ52293.1"/>
    </source>
</evidence>
<organism evidence="1 4">
    <name type="scientific">Paraburkholderia ginsengiterrae</name>
    <dbReference type="NCBI Taxonomy" id="1462993"/>
    <lineage>
        <taxon>Bacteria</taxon>
        <taxon>Pseudomonadati</taxon>
        <taxon>Pseudomonadota</taxon>
        <taxon>Betaproteobacteria</taxon>
        <taxon>Burkholderiales</taxon>
        <taxon>Burkholderiaceae</taxon>
        <taxon>Paraburkholderia</taxon>
    </lineage>
</organism>
<proteinExistence type="predicted"/>
<reference evidence="3 4" key="1">
    <citation type="submission" date="2016-04" db="EMBL/GenBank/DDBJ databases">
        <title>Reclassification of Paraburkholderia panaciterrae (Farh et al. 2015) Dobritsa &amp; Samadpour 2016 as a later homotypic synonym of Paraburkholderia ginsengiterrae (Farh et al. 2015) Dobritsa &amp; Samadpour 2016.</title>
        <authorList>
            <person name="Dobritsa A.P."/>
            <person name="Kutumbaka K."/>
            <person name="Samadpour M."/>
        </authorList>
    </citation>
    <scope>NUCLEOTIDE SEQUENCE [LARGE SCALE GENOMIC DNA]</scope>
    <source>
        <strain evidence="1 4">DCY85</strain>
        <strain evidence="2 3">DCY85-1</strain>
    </source>
</reference>
<dbReference type="Proteomes" id="UP000077961">
    <property type="component" value="Unassembled WGS sequence"/>
</dbReference>
<evidence type="ECO:0000313" key="2">
    <source>
        <dbReference type="EMBL" id="OAJ53326.1"/>
    </source>
</evidence>
<comment type="caution">
    <text evidence="1">The sequence shown here is derived from an EMBL/GenBank/DDBJ whole genome shotgun (WGS) entry which is preliminary data.</text>
</comment>
<name>A0A1A9MWR8_9BURK</name>
<accession>A0A1A9MWR8</accession>
<protein>
    <submittedName>
        <fullName evidence="1">Uncharacterized protein</fullName>
    </submittedName>
</protein>
<evidence type="ECO:0000313" key="4">
    <source>
        <dbReference type="Proteomes" id="UP000078116"/>
    </source>
</evidence>
<dbReference type="EMBL" id="LXKA01000375">
    <property type="protein sequence ID" value="OAJ52293.1"/>
    <property type="molecule type" value="Genomic_DNA"/>
</dbReference>
<dbReference type="Proteomes" id="UP000078116">
    <property type="component" value="Unassembled WGS sequence"/>
</dbReference>
<sequence length="60" mass="6913">MAQQFRAEAERQTVEWQLEKLADSHRGVVSALDAWPRRPPVQQQVVRALVQIVDLPDHVI</sequence>